<feature type="DNA-binding region" description="Homeobox" evidence="1">
    <location>
        <begin position="40"/>
        <end position="108"/>
    </location>
</feature>
<evidence type="ECO:0000313" key="5">
    <source>
        <dbReference type="Proteomes" id="UP000054988"/>
    </source>
</evidence>
<organism evidence="4 5">
    <name type="scientific">Moniliophthora roreri</name>
    <name type="common">Frosty pod rot fungus</name>
    <name type="synonym">Monilia roreri</name>
    <dbReference type="NCBI Taxonomy" id="221103"/>
    <lineage>
        <taxon>Eukaryota</taxon>
        <taxon>Fungi</taxon>
        <taxon>Dikarya</taxon>
        <taxon>Basidiomycota</taxon>
        <taxon>Agaricomycotina</taxon>
        <taxon>Agaricomycetes</taxon>
        <taxon>Agaricomycetidae</taxon>
        <taxon>Agaricales</taxon>
        <taxon>Marasmiineae</taxon>
        <taxon>Marasmiaceae</taxon>
        <taxon>Moniliophthora</taxon>
    </lineage>
</organism>
<comment type="subcellular location">
    <subcellularLocation>
        <location evidence="1">Nucleus</location>
    </subcellularLocation>
</comment>
<evidence type="ECO:0000256" key="2">
    <source>
        <dbReference type="SAM" id="MobiDB-lite"/>
    </source>
</evidence>
<evidence type="ECO:0000259" key="3">
    <source>
        <dbReference type="PROSITE" id="PS50071"/>
    </source>
</evidence>
<dbReference type="GO" id="GO:0005634">
    <property type="term" value="C:nucleus"/>
    <property type="evidence" value="ECO:0007669"/>
    <property type="project" value="UniProtKB-SubCell"/>
</dbReference>
<accession>A0A0W0FT46</accession>
<dbReference type="Proteomes" id="UP000054988">
    <property type="component" value="Unassembled WGS sequence"/>
</dbReference>
<feature type="region of interest" description="Disordered" evidence="2">
    <location>
        <begin position="103"/>
        <end position="199"/>
    </location>
</feature>
<keyword evidence="1" id="KW-0238">DNA-binding</keyword>
<comment type="caution">
    <text evidence="4">The sequence shown here is derived from an EMBL/GenBank/DDBJ whole genome shotgun (WGS) entry which is preliminary data.</text>
</comment>
<feature type="compositionally biased region" description="Polar residues" evidence="2">
    <location>
        <begin position="110"/>
        <end position="141"/>
    </location>
</feature>
<reference evidence="4 5" key="1">
    <citation type="submission" date="2015-12" db="EMBL/GenBank/DDBJ databases">
        <title>Draft genome sequence of Moniliophthora roreri, the causal agent of frosty pod rot of cacao.</title>
        <authorList>
            <person name="Aime M.C."/>
            <person name="Diaz-Valderrama J.R."/>
            <person name="Kijpornyongpan T."/>
            <person name="Phillips-Mora W."/>
        </authorList>
    </citation>
    <scope>NUCLEOTIDE SEQUENCE [LARGE SCALE GENOMIC DNA]</scope>
    <source>
        <strain evidence="4 5">MCA 2952</strain>
    </source>
</reference>
<feature type="compositionally biased region" description="Polar residues" evidence="2">
    <location>
        <begin position="28"/>
        <end position="38"/>
    </location>
</feature>
<evidence type="ECO:0000256" key="1">
    <source>
        <dbReference type="PROSITE-ProRule" id="PRU00108"/>
    </source>
</evidence>
<feature type="domain" description="Homeobox" evidence="3">
    <location>
        <begin position="38"/>
        <end position="107"/>
    </location>
</feature>
<sequence>MHHEPNLVVELTLNPPMTSISAIDGAAPSSSAMTSSQMPAKKPQRVITPEGTALLKDMYYKHDITNPNAEQASEILQQINALPGCEEYKQNNLRTWFYNERGERKRKQASKVQGRSMTLSITEATSGITQGDESASISSQTSKKRKTPQTESGGAEGAKKQRTAGSEANDRGSLVEKQLGKYPSHAKESQKPKLGPLTSEETTKLSKLFYDSNQRPNQETIRIWGQTLNVSTDEINRWVLTEQQKLGLIPVPAFPVKPFRSISFQQQLAQAITNGRLDAPAVQPLKLSSLSFRTKEKPKVPETGSPKPVQFVGDCPAFKTDMNHILLGVKKKLNMKDEEFEMIMNIYGRDLFENTKPLDAYTGESFNSMRSAQALQEKPGPPFIHVTNRETFKRTFDDSPRIPPHDISPGIHTASRSLIDNSSMNTSKQGWAEGDIDLYVSIPLDDDYDSDFTPPVTPRMLGCPGHVRIASGRSHGDSVMLQVSPSLHWQVNRSPKPVQVQSPDNLGFHLDQPILKVPKILHPHSQPGQSRPAYKQDLPTPSPDRPYSLLSPSPPRSAFSEDLSVDPSIRSSEVENLPVPVEHTHLGPPNFTDPFAENRPLKALPRLTEKDYRPPLKSILKAQASREQSNKESDSCRCI</sequence>
<keyword evidence="1" id="KW-0371">Homeobox</keyword>
<feature type="compositionally biased region" description="Basic and acidic residues" evidence="2">
    <location>
        <begin position="628"/>
        <end position="639"/>
    </location>
</feature>
<name>A0A0W0FT46_MONRR</name>
<keyword evidence="1" id="KW-0539">Nucleus</keyword>
<dbReference type="GO" id="GO:0003677">
    <property type="term" value="F:DNA binding"/>
    <property type="evidence" value="ECO:0007669"/>
    <property type="project" value="UniProtKB-UniRule"/>
</dbReference>
<gene>
    <name evidence="4" type="ORF">WG66_7904</name>
</gene>
<dbReference type="PROSITE" id="PS50071">
    <property type="entry name" value="HOMEOBOX_2"/>
    <property type="match status" value="1"/>
</dbReference>
<proteinExistence type="predicted"/>
<evidence type="ECO:0000313" key="4">
    <source>
        <dbReference type="EMBL" id="KTB39509.1"/>
    </source>
</evidence>
<protein>
    <recommendedName>
        <fullName evidence="3">Homeobox domain-containing protein</fullName>
    </recommendedName>
</protein>
<feature type="region of interest" description="Disordered" evidence="2">
    <location>
        <begin position="26"/>
        <end position="45"/>
    </location>
</feature>
<dbReference type="InterPro" id="IPR001356">
    <property type="entry name" value="HD"/>
</dbReference>
<dbReference type="EMBL" id="LATX01001672">
    <property type="protein sequence ID" value="KTB39509.1"/>
    <property type="molecule type" value="Genomic_DNA"/>
</dbReference>
<dbReference type="AlphaFoldDB" id="A0A0W0FT46"/>
<feature type="region of interest" description="Disordered" evidence="2">
    <location>
        <begin position="521"/>
        <end position="639"/>
    </location>
</feature>